<feature type="transmembrane region" description="Helical" evidence="1">
    <location>
        <begin position="133"/>
        <end position="150"/>
    </location>
</feature>
<evidence type="ECO:0000313" key="3">
    <source>
        <dbReference type="EMBL" id="SMG20548.1"/>
    </source>
</evidence>
<feature type="transmembrane region" description="Helical" evidence="1">
    <location>
        <begin position="85"/>
        <end position="105"/>
    </location>
</feature>
<gene>
    <name evidence="3" type="ORF">SAMN05661096_01109</name>
</gene>
<dbReference type="RefSeq" id="WP_085516084.1">
    <property type="nucleotide sequence ID" value="NZ_FXAW01000002.1"/>
</dbReference>
<protein>
    <recommendedName>
        <fullName evidence="2">Putative zinc-ribbon domain-containing protein</fullName>
    </recommendedName>
</protein>
<name>A0A1X7J1B5_9BACT</name>
<evidence type="ECO:0000313" key="4">
    <source>
        <dbReference type="Proteomes" id="UP000193804"/>
    </source>
</evidence>
<keyword evidence="1" id="KW-1133">Transmembrane helix</keyword>
<keyword evidence="4" id="KW-1185">Reference proteome</keyword>
<dbReference type="STRING" id="1028.SAMN05661096_01109"/>
<keyword evidence="1" id="KW-0472">Membrane</keyword>
<proteinExistence type="predicted"/>
<dbReference type="OrthoDB" id="1448908at2"/>
<dbReference type="AlphaFoldDB" id="A0A1X7J1B5"/>
<evidence type="ECO:0000259" key="2">
    <source>
        <dbReference type="Pfam" id="PF13248"/>
    </source>
</evidence>
<dbReference type="InterPro" id="IPR059113">
    <property type="entry name" value="Znf_ribbon"/>
</dbReference>
<reference evidence="4" key="1">
    <citation type="submission" date="2017-04" db="EMBL/GenBank/DDBJ databases">
        <authorList>
            <person name="Varghese N."/>
            <person name="Submissions S."/>
        </authorList>
    </citation>
    <scope>NUCLEOTIDE SEQUENCE [LARGE SCALE GENOMIC DNA]</scope>
    <source>
        <strain evidence="4">DSM 4125</strain>
    </source>
</reference>
<keyword evidence="1" id="KW-0812">Transmembrane</keyword>
<feature type="transmembrane region" description="Helical" evidence="1">
    <location>
        <begin position="110"/>
        <end position="127"/>
    </location>
</feature>
<dbReference type="EMBL" id="FXAW01000002">
    <property type="protein sequence ID" value="SMG20548.1"/>
    <property type="molecule type" value="Genomic_DNA"/>
</dbReference>
<dbReference type="Pfam" id="PF13248">
    <property type="entry name" value="Zn_ribbon_3"/>
    <property type="match status" value="1"/>
</dbReference>
<accession>A0A1X7J1B5</accession>
<organism evidence="3 4">
    <name type="scientific">Marivirga sericea</name>
    <dbReference type="NCBI Taxonomy" id="1028"/>
    <lineage>
        <taxon>Bacteria</taxon>
        <taxon>Pseudomonadati</taxon>
        <taxon>Bacteroidota</taxon>
        <taxon>Cytophagia</taxon>
        <taxon>Cytophagales</taxon>
        <taxon>Marivirgaceae</taxon>
        <taxon>Marivirga</taxon>
    </lineage>
</organism>
<evidence type="ECO:0000256" key="1">
    <source>
        <dbReference type="SAM" id="Phobius"/>
    </source>
</evidence>
<dbReference type="Proteomes" id="UP000193804">
    <property type="component" value="Unassembled WGS sequence"/>
</dbReference>
<feature type="domain" description="Putative zinc-ribbon" evidence="2">
    <location>
        <begin position="5"/>
        <end position="28"/>
    </location>
</feature>
<feature type="transmembrane region" description="Helical" evidence="1">
    <location>
        <begin position="62"/>
        <end position="79"/>
    </location>
</feature>
<sequence>MEQNFTQCSKCKASITAEDVFCSNCGYPENADQEEKDKYEYRIKLKMNVLKDAKKKLKNVKILLWVLAGLHLVVGLAFLSQEITFYDGIGPIIAAVIFIACVFWVNKQPLVGIMAAFIFWVLLQLSVVLVDPALLLSGIILKIVFIGIFVKGISSAKDYKEFSQKLRTLNATT</sequence>